<comment type="caution">
    <text evidence="2">The sequence shown here is derived from an EMBL/GenBank/DDBJ whole genome shotgun (WGS) entry which is preliminary data.</text>
</comment>
<keyword evidence="3" id="KW-1185">Reference proteome</keyword>
<dbReference type="PANTHER" id="PTHR43355">
    <property type="entry name" value="FLAVIN REDUCTASE (NADPH)"/>
    <property type="match status" value="1"/>
</dbReference>
<protein>
    <submittedName>
        <fullName evidence="2">NAD(P)-dependent oxidoreductase</fullName>
    </submittedName>
</protein>
<dbReference type="EMBL" id="JBHTFQ010000006">
    <property type="protein sequence ID" value="MFC7705078.1"/>
    <property type="molecule type" value="Genomic_DNA"/>
</dbReference>
<dbReference type="InterPro" id="IPR036291">
    <property type="entry name" value="NAD(P)-bd_dom_sf"/>
</dbReference>
<feature type="domain" description="NAD(P)-binding" evidence="1">
    <location>
        <begin position="7"/>
        <end position="195"/>
    </location>
</feature>
<name>A0ABW2UPZ3_9RHOB</name>
<sequence>MRLFILGASGGVGQRLTEQALARGHDVTAQTRTAANITVVQGVSVAVGRPDDEIFLKKSMAGHDAVIVCLGLDRTSKTTLFSDSTRAVIAAMQQTGIRRLIVVTGVGAGETKGHGGWFYNRIIFPLFTRNRYADKDIQEAMIERSDLDWTILRPAPFKAQAGQGEWTVVTQVPPGLQLKSVTRDEVASFILDCVEGHRFLHQKPFFGRS</sequence>
<dbReference type="InterPro" id="IPR016040">
    <property type="entry name" value="NAD(P)-bd_dom"/>
</dbReference>
<dbReference type="SUPFAM" id="SSF51735">
    <property type="entry name" value="NAD(P)-binding Rossmann-fold domains"/>
    <property type="match status" value="1"/>
</dbReference>
<gene>
    <name evidence="2" type="ORF">ACFQXB_12805</name>
</gene>
<dbReference type="PANTHER" id="PTHR43355:SF2">
    <property type="entry name" value="FLAVIN REDUCTASE (NADPH)"/>
    <property type="match status" value="1"/>
</dbReference>
<dbReference type="Pfam" id="PF13460">
    <property type="entry name" value="NAD_binding_10"/>
    <property type="match status" value="1"/>
</dbReference>
<proteinExistence type="predicted"/>
<dbReference type="Proteomes" id="UP001596516">
    <property type="component" value="Unassembled WGS sequence"/>
</dbReference>
<evidence type="ECO:0000313" key="3">
    <source>
        <dbReference type="Proteomes" id="UP001596516"/>
    </source>
</evidence>
<evidence type="ECO:0000259" key="1">
    <source>
        <dbReference type="Pfam" id="PF13460"/>
    </source>
</evidence>
<accession>A0ABW2UPZ3</accession>
<organism evidence="2 3">
    <name type="scientific">Plastorhodobacter daqingensis</name>
    <dbReference type="NCBI Taxonomy" id="1387281"/>
    <lineage>
        <taxon>Bacteria</taxon>
        <taxon>Pseudomonadati</taxon>
        <taxon>Pseudomonadota</taxon>
        <taxon>Alphaproteobacteria</taxon>
        <taxon>Rhodobacterales</taxon>
        <taxon>Paracoccaceae</taxon>
        <taxon>Plastorhodobacter</taxon>
    </lineage>
</organism>
<evidence type="ECO:0000313" key="2">
    <source>
        <dbReference type="EMBL" id="MFC7705078.1"/>
    </source>
</evidence>
<reference evidence="3" key="1">
    <citation type="journal article" date="2019" name="Int. J. Syst. Evol. Microbiol.">
        <title>The Global Catalogue of Microorganisms (GCM) 10K type strain sequencing project: providing services to taxonomists for standard genome sequencing and annotation.</title>
        <authorList>
            <consortium name="The Broad Institute Genomics Platform"/>
            <consortium name="The Broad Institute Genome Sequencing Center for Infectious Disease"/>
            <person name="Wu L."/>
            <person name="Ma J."/>
        </authorList>
    </citation>
    <scope>NUCLEOTIDE SEQUENCE [LARGE SCALE GENOMIC DNA]</scope>
    <source>
        <strain evidence="3">CGMCC 1.12750</strain>
    </source>
</reference>
<dbReference type="RefSeq" id="WP_377404325.1">
    <property type="nucleotide sequence ID" value="NZ_JBHTFQ010000006.1"/>
</dbReference>
<dbReference type="Gene3D" id="3.40.50.720">
    <property type="entry name" value="NAD(P)-binding Rossmann-like Domain"/>
    <property type="match status" value="1"/>
</dbReference>
<dbReference type="InterPro" id="IPR051606">
    <property type="entry name" value="Polyketide_Oxido-like"/>
</dbReference>